<feature type="compositionally biased region" description="Basic and acidic residues" evidence="1">
    <location>
        <begin position="94"/>
        <end position="104"/>
    </location>
</feature>
<keyword evidence="3" id="KW-1185">Reference proteome</keyword>
<sequence length="112" mass="12544">MDIISNSDEKYEMAYHPSPSSLDQTDQSPAGTPSYSILSRDSFAYCRTNSETSAFSEHTDDHSYSEIASPICWPGMKSPMRAALSRLGMNQRRHCLDEKKRDEVTTDVGEST</sequence>
<evidence type="ECO:0000313" key="3">
    <source>
        <dbReference type="Proteomes" id="UP001604277"/>
    </source>
</evidence>
<name>A0ABD1QNK6_9LAMI</name>
<evidence type="ECO:0000256" key="1">
    <source>
        <dbReference type="SAM" id="MobiDB-lite"/>
    </source>
</evidence>
<comment type="caution">
    <text evidence="2">The sequence shown here is derived from an EMBL/GenBank/DDBJ whole genome shotgun (WGS) entry which is preliminary data.</text>
</comment>
<protein>
    <submittedName>
        <fullName evidence="2">Rop guanine nucleotide exchange factor 3</fullName>
    </submittedName>
</protein>
<gene>
    <name evidence="2" type="ORF">Fot_46830</name>
</gene>
<accession>A0ABD1QNK6</accession>
<dbReference type="EMBL" id="JBFOLJ010000014">
    <property type="protein sequence ID" value="KAL2477816.1"/>
    <property type="molecule type" value="Genomic_DNA"/>
</dbReference>
<dbReference type="Proteomes" id="UP001604277">
    <property type="component" value="Unassembled WGS sequence"/>
</dbReference>
<evidence type="ECO:0000313" key="2">
    <source>
        <dbReference type="EMBL" id="KAL2477816.1"/>
    </source>
</evidence>
<feature type="region of interest" description="Disordered" evidence="1">
    <location>
        <begin position="90"/>
        <end position="112"/>
    </location>
</feature>
<reference evidence="3" key="1">
    <citation type="submission" date="2024-07" db="EMBL/GenBank/DDBJ databases">
        <title>Two chromosome-level genome assemblies of Korean endemic species Abeliophyllum distichum and Forsythia ovata (Oleaceae).</title>
        <authorList>
            <person name="Jang H."/>
        </authorList>
    </citation>
    <scope>NUCLEOTIDE SEQUENCE [LARGE SCALE GENOMIC DNA]</scope>
</reference>
<feature type="region of interest" description="Disordered" evidence="1">
    <location>
        <begin position="1"/>
        <end position="35"/>
    </location>
</feature>
<proteinExistence type="predicted"/>
<dbReference type="AlphaFoldDB" id="A0ABD1QNK6"/>
<feature type="compositionally biased region" description="Polar residues" evidence="1">
    <location>
        <begin position="18"/>
        <end position="35"/>
    </location>
</feature>
<organism evidence="2 3">
    <name type="scientific">Forsythia ovata</name>
    <dbReference type="NCBI Taxonomy" id="205694"/>
    <lineage>
        <taxon>Eukaryota</taxon>
        <taxon>Viridiplantae</taxon>
        <taxon>Streptophyta</taxon>
        <taxon>Embryophyta</taxon>
        <taxon>Tracheophyta</taxon>
        <taxon>Spermatophyta</taxon>
        <taxon>Magnoliopsida</taxon>
        <taxon>eudicotyledons</taxon>
        <taxon>Gunneridae</taxon>
        <taxon>Pentapetalae</taxon>
        <taxon>asterids</taxon>
        <taxon>lamiids</taxon>
        <taxon>Lamiales</taxon>
        <taxon>Oleaceae</taxon>
        <taxon>Forsythieae</taxon>
        <taxon>Forsythia</taxon>
    </lineage>
</organism>